<evidence type="ECO:0000313" key="2">
    <source>
        <dbReference type="Proteomes" id="UP000070463"/>
    </source>
</evidence>
<sequence>MRVLAEVPILGQERDSSVHVYPTGFYKLTEQGGHVKDCEGLPEVMFAVVDVHFVHPENHLRRFKNVLYLFSPPLWSISGILRKRGRLRGEKRKRIDERKIIPWAGLVPSTRKKNSTWMKD</sequence>
<proteinExistence type="predicted"/>
<name>A0A133UPD1_9EURY</name>
<dbReference type="AlphaFoldDB" id="A0A133UPD1"/>
<protein>
    <submittedName>
        <fullName evidence="1">Uncharacterized protein</fullName>
    </submittedName>
</protein>
<keyword evidence="2" id="KW-1185">Reference proteome</keyword>
<reference evidence="1 2" key="1">
    <citation type="journal article" date="2016" name="Sci. Rep.">
        <title>Metabolic traits of an uncultured archaeal lineage -MSBL1- from brine pools of the Red Sea.</title>
        <authorList>
            <person name="Mwirichia R."/>
            <person name="Alam I."/>
            <person name="Rashid M."/>
            <person name="Vinu M."/>
            <person name="Ba-Alawi W."/>
            <person name="Anthony Kamau A."/>
            <person name="Kamanda Ngugi D."/>
            <person name="Goker M."/>
            <person name="Klenk H.P."/>
            <person name="Bajic V."/>
            <person name="Stingl U."/>
        </authorList>
    </citation>
    <scope>NUCLEOTIDE SEQUENCE [LARGE SCALE GENOMIC DNA]</scope>
    <source>
        <strain evidence="1">SCGC-AAA259I09</strain>
    </source>
</reference>
<dbReference type="EMBL" id="LHXR01000117">
    <property type="protein sequence ID" value="KXA96013.1"/>
    <property type="molecule type" value="Genomic_DNA"/>
</dbReference>
<evidence type="ECO:0000313" key="1">
    <source>
        <dbReference type="EMBL" id="KXA96013.1"/>
    </source>
</evidence>
<comment type="caution">
    <text evidence="1">The sequence shown here is derived from an EMBL/GenBank/DDBJ whole genome shotgun (WGS) entry which is preliminary data.</text>
</comment>
<organism evidence="1 2">
    <name type="scientific">candidate division MSBL1 archaeon SCGC-AAA259I09</name>
    <dbReference type="NCBI Taxonomy" id="1698267"/>
    <lineage>
        <taxon>Archaea</taxon>
        <taxon>Methanobacteriati</taxon>
        <taxon>Methanobacteriota</taxon>
        <taxon>candidate division MSBL1</taxon>
    </lineage>
</organism>
<dbReference type="Proteomes" id="UP000070463">
    <property type="component" value="Unassembled WGS sequence"/>
</dbReference>
<accession>A0A133UPD1</accession>
<gene>
    <name evidence="1" type="ORF">AKJ37_06265</name>
</gene>